<feature type="transmembrane region" description="Helical" evidence="7">
    <location>
        <begin position="891"/>
        <end position="910"/>
    </location>
</feature>
<reference evidence="8 9" key="1">
    <citation type="submission" date="2024-01" db="EMBL/GenBank/DDBJ databases">
        <title>The genome of the rayed Mediterranean limpet Patella caerulea (Linnaeus, 1758).</title>
        <authorList>
            <person name="Anh-Thu Weber A."/>
            <person name="Halstead-Nussloch G."/>
        </authorList>
    </citation>
    <scope>NUCLEOTIDE SEQUENCE [LARGE SCALE GENOMIC DNA]</scope>
    <source>
        <strain evidence="8">AATW-2023a</strain>
        <tissue evidence="8">Whole specimen</tissue>
    </source>
</reference>
<evidence type="ECO:0000256" key="2">
    <source>
        <dbReference type="ARBA" id="ARBA00012543"/>
    </source>
</evidence>
<evidence type="ECO:0000256" key="4">
    <source>
        <dbReference type="ARBA" id="ARBA00022692"/>
    </source>
</evidence>
<sequence length="1196" mass="135211">MEKVTFIWLLRILRHQDVSFEAGYVAIGTFILFPYLWSLFQMLWNISFLTKVEEIQLPPLQNLLLGIVAAFIESASVVGFTTSVATSLPVYILLPVVGSVLSVSLLSDFVGCRTKTVSAFDEMPCGKFHTIGGVIATVGPTVAALVLYLYSHINWLQALIMGLSLVGLATVWSPWFQIRILMTTDTLSGSQKRVHILYGALKVIGILLFLTLEIYAKRGSNETMENILNNFSVSWTDVFTWKVMIPLSCNMFTGIVAHGFAYLGIAYCIPVLGVVVPMLLSTPTSIALCVTVLSPTIYHIDELRDFGDLTPLLIATFVSALSWTIPYFLKTSELIRKPKFLYVPYETLFLSYGWNSIFFDQKILLSYKHDGFNRVAEETTVNATRKSRIYVCTTMYREADYEMERLLYSLQGLSQSQKIKDENCLLEANIFMDNGCSGRDLKEFAQQLVSLLVTKFSMNLEESQCFETPYGMQLRCILDGGMPLFMHLKDPVKVKPKKRWSQCMYINYVLNYKSVTTNGGRYSSSTMPRIEKDKVKPGKDTIKNIDDKIETIEYSPYPEYNRAFVDDDQGFVSRDTTPALSHCSSAVILETDSVKETDSSASSIEAEAAAVDHYPGVVNIGYLYDEADERPSQAEAKSETYAFQKQLKKYGECDPWSSSAARRYDVSIEMDTEVDDDHTYILATDADMDFEDDAVLELLHMCNSDHRLGGACGRTHPVGKNCSSIVWHQIFEYAKDFWMIKNAQNVIGSVMCAPGCFSLYRSSAIKQVMDEYASPTLTPFTVYVKDTGEDRWMATLMMIHGWRLRFSAFADNTTYCPDTFEEFFKQRRRWILSDIANALLVVQNMISLIRNNDCFTFVYVSYLLNMFINNVITPGTAIVMITAGLELVFDVPYITTTAPMAAIVFIYAIICTRTSTSTQTKLTSVLTVLMGSVFVSVAVWGSYKIVASMVSEVLVGHFRFQQHYVILMLTASLVYAALVHPRESYQIVYGFAYLFIFPAMHVLLPIYSIANIIDQSWGTRDSTKAKIPKLSCFGGLKRRRKNKKGKEENKESYDGISEGVKANTRDITEGNEDDQTENIFWDDLRRRLLGNDTNIGLEKAELAERLRSLRNKSLTGLLVVNALWLALLSFFYMGVDTPLSRLNVYGVISGALYGFTLIIQVFGLTVCRINYILQWFARYLFGDEKKMWVCGRNKKD</sequence>
<keyword evidence="4 7" id="KW-0812">Transmembrane</keyword>
<dbReference type="PANTHER" id="PTHR22914">
    <property type="entry name" value="CHITIN SYNTHASE"/>
    <property type="match status" value="1"/>
</dbReference>
<accession>A0AAN8IWP4</accession>
<organism evidence="8 9">
    <name type="scientific">Patella caerulea</name>
    <name type="common">Rayed Mediterranean limpet</name>
    <dbReference type="NCBI Taxonomy" id="87958"/>
    <lineage>
        <taxon>Eukaryota</taxon>
        <taxon>Metazoa</taxon>
        <taxon>Spiralia</taxon>
        <taxon>Lophotrochozoa</taxon>
        <taxon>Mollusca</taxon>
        <taxon>Gastropoda</taxon>
        <taxon>Patellogastropoda</taxon>
        <taxon>Patelloidea</taxon>
        <taxon>Patellidae</taxon>
        <taxon>Patella</taxon>
    </lineage>
</organism>
<feature type="transmembrane region" description="Helical" evidence="7">
    <location>
        <begin position="309"/>
        <end position="329"/>
    </location>
</feature>
<feature type="transmembrane region" description="Helical" evidence="7">
    <location>
        <begin position="922"/>
        <end position="943"/>
    </location>
</feature>
<evidence type="ECO:0000256" key="1">
    <source>
        <dbReference type="ARBA" id="ARBA00004141"/>
    </source>
</evidence>
<proteinExistence type="predicted"/>
<feature type="transmembrane region" description="Helical" evidence="7">
    <location>
        <begin position="830"/>
        <end position="849"/>
    </location>
</feature>
<keyword evidence="3" id="KW-0328">Glycosyltransferase</keyword>
<dbReference type="InterPro" id="IPR029044">
    <property type="entry name" value="Nucleotide-diphossugar_trans"/>
</dbReference>
<feature type="transmembrane region" description="Helical" evidence="7">
    <location>
        <begin position="1114"/>
        <end position="1135"/>
    </location>
</feature>
<feature type="transmembrane region" description="Helical" evidence="7">
    <location>
        <begin position="196"/>
        <end position="216"/>
    </location>
</feature>
<dbReference type="EMBL" id="JAZGQO010000021">
    <property type="protein sequence ID" value="KAK6166487.1"/>
    <property type="molecule type" value="Genomic_DNA"/>
</dbReference>
<feature type="transmembrane region" description="Helical" evidence="7">
    <location>
        <begin position="243"/>
        <end position="265"/>
    </location>
</feature>
<protein>
    <recommendedName>
        <fullName evidence="2">chitin synthase</fullName>
        <ecNumber evidence="2">2.4.1.16</ecNumber>
    </recommendedName>
</protein>
<keyword evidence="3" id="KW-0808">Transferase</keyword>
<dbReference type="EC" id="2.4.1.16" evidence="2"/>
<gene>
    <name evidence="8" type="ORF">SNE40_023162</name>
</gene>
<dbReference type="GO" id="GO:0071944">
    <property type="term" value="C:cell periphery"/>
    <property type="evidence" value="ECO:0007669"/>
    <property type="project" value="TreeGrafter"/>
</dbReference>
<evidence type="ECO:0000313" key="9">
    <source>
        <dbReference type="Proteomes" id="UP001347796"/>
    </source>
</evidence>
<keyword evidence="5 7" id="KW-1133">Transmembrane helix</keyword>
<keyword evidence="6 7" id="KW-0472">Membrane</keyword>
<feature type="transmembrane region" description="Helical" evidence="7">
    <location>
        <begin position="1147"/>
        <end position="1171"/>
    </location>
</feature>
<keyword evidence="9" id="KW-1185">Reference proteome</keyword>
<feature type="transmembrane region" description="Helical" evidence="7">
    <location>
        <begin position="155"/>
        <end position="175"/>
    </location>
</feature>
<feature type="transmembrane region" description="Helical" evidence="7">
    <location>
        <begin position="128"/>
        <end position="149"/>
    </location>
</feature>
<evidence type="ECO:0000256" key="5">
    <source>
        <dbReference type="ARBA" id="ARBA00022989"/>
    </source>
</evidence>
<feature type="transmembrane region" description="Helical" evidence="7">
    <location>
        <begin position="272"/>
        <end position="297"/>
    </location>
</feature>
<dbReference type="SUPFAM" id="SSF53448">
    <property type="entry name" value="Nucleotide-diphospho-sugar transferases"/>
    <property type="match status" value="1"/>
</dbReference>
<evidence type="ECO:0000256" key="3">
    <source>
        <dbReference type="ARBA" id="ARBA00022676"/>
    </source>
</evidence>
<evidence type="ECO:0000313" key="8">
    <source>
        <dbReference type="EMBL" id="KAK6166487.1"/>
    </source>
</evidence>
<dbReference type="GO" id="GO:0006031">
    <property type="term" value="P:chitin biosynthetic process"/>
    <property type="evidence" value="ECO:0007669"/>
    <property type="project" value="TreeGrafter"/>
</dbReference>
<evidence type="ECO:0000256" key="6">
    <source>
        <dbReference type="ARBA" id="ARBA00023136"/>
    </source>
</evidence>
<dbReference type="InterPro" id="IPR004835">
    <property type="entry name" value="Chitin_synth"/>
</dbReference>
<name>A0AAN8IWP4_PATCE</name>
<feature type="transmembrane region" description="Helical" evidence="7">
    <location>
        <begin position="88"/>
        <end position="107"/>
    </location>
</feature>
<feature type="transmembrane region" description="Helical" evidence="7">
    <location>
        <begin position="964"/>
        <end position="981"/>
    </location>
</feature>
<dbReference type="Proteomes" id="UP001347796">
    <property type="component" value="Unassembled WGS sequence"/>
</dbReference>
<feature type="transmembrane region" description="Helical" evidence="7">
    <location>
        <begin position="22"/>
        <end position="43"/>
    </location>
</feature>
<dbReference type="GO" id="GO:0004100">
    <property type="term" value="F:chitin synthase activity"/>
    <property type="evidence" value="ECO:0007669"/>
    <property type="project" value="UniProtKB-EC"/>
</dbReference>
<comment type="caution">
    <text evidence="8">The sequence shown here is derived from an EMBL/GenBank/DDBJ whole genome shotgun (WGS) entry which is preliminary data.</text>
</comment>
<feature type="transmembrane region" description="Helical" evidence="7">
    <location>
        <begin position="855"/>
        <end position="879"/>
    </location>
</feature>
<dbReference type="Pfam" id="PF03142">
    <property type="entry name" value="Chitin_synth_2"/>
    <property type="match status" value="1"/>
</dbReference>
<evidence type="ECO:0000256" key="7">
    <source>
        <dbReference type="SAM" id="Phobius"/>
    </source>
</evidence>
<dbReference type="AlphaFoldDB" id="A0AAN8IWP4"/>
<feature type="transmembrane region" description="Helical" evidence="7">
    <location>
        <begin position="987"/>
        <end position="1010"/>
    </location>
</feature>
<comment type="subcellular location">
    <subcellularLocation>
        <location evidence="1">Membrane</location>
        <topology evidence="1">Multi-pass membrane protein</topology>
    </subcellularLocation>
</comment>
<dbReference type="PANTHER" id="PTHR22914:SF41">
    <property type="entry name" value="CHITIN SYNTHASE 7"/>
    <property type="match status" value="1"/>
</dbReference>
<dbReference type="GO" id="GO:0016020">
    <property type="term" value="C:membrane"/>
    <property type="evidence" value="ECO:0007669"/>
    <property type="project" value="UniProtKB-SubCell"/>
</dbReference>